<gene>
    <name evidence="3" type="ORF">KUTeg_014883</name>
</gene>
<name>A0ABQ9ENH0_TEGGR</name>
<feature type="compositionally biased region" description="Polar residues" evidence="1">
    <location>
        <begin position="74"/>
        <end position="83"/>
    </location>
</feature>
<dbReference type="InterPro" id="IPR052577">
    <property type="entry name" value="VWA7"/>
</dbReference>
<dbReference type="EMBL" id="JARBDR010000793">
    <property type="protein sequence ID" value="KAJ8306799.1"/>
    <property type="molecule type" value="Genomic_DNA"/>
</dbReference>
<feature type="non-terminal residue" evidence="3">
    <location>
        <position position="194"/>
    </location>
</feature>
<accession>A0ABQ9ENH0</accession>
<sequence>MATSKDVPITCKSCSIKIGTNCLDNLEPIGDILTSGYKAEHDVSNPNGLGIKIVDNHESSESENHGKCSHGGPQRTSGISSTVTGGINKDTLNPIYSPHFTLHKTAALAAIEHTKYFFIDPTNGLKALIGDEKFQDLLQLQPGKSLVFVIDTKRSISKDIMSIINKTKEKIQEINDNLQKPRNYIMVSSSGDVS</sequence>
<dbReference type="Pfam" id="PF25107">
    <property type="entry name" value="VWA7_N"/>
    <property type="match status" value="1"/>
</dbReference>
<dbReference type="Proteomes" id="UP001217089">
    <property type="component" value="Unassembled WGS sequence"/>
</dbReference>
<reference evidence="3 4" key="1">
    <citation type="submission" date="2022-12" db="EMBL/GenBank/DDBJ databases">
        <title>Chromosome-level genome of Tegillarca granosa.</title>
        <authorList>
            <person name="Kim J."/>
        </authorList>
    </citation>
    <scope>NUCLEOTIDE SEQUENCE [LARGE SCALE GENOMIC DNA]</scope>
    <source>
        <strain evidence="3">Teg-2019</strain>
        <tissue evidence="3">Adductor muscle</tissue>
    </source>
</reference>
<evidence type="ECO:0000313" key="4">
    <source>
        <dbReference type="Proteomes" id="UP001217089"/>
    </source>
</evidence>
<proteinExistence type="predicted"/>
<protein>
    <recommendedName>
        <fullName evidence="2">VWA7 N-terminal domain-containing protein</fullName>
    </recommendedName>
</protein>
<evidence type="ECO:0000259" key="2">
    <source>
        <dbReference type="Pfam" id="PF25107"/>
    </source>
</evidence>
<dbReference type="PANTHER" id="PTHR14905:SF21">
    <property type="entry name" value="VWFA DOMAIN-CONTAINING PROTEIN"/>
    <property type="match status" value="1"/>
</dbReference>
<evidence type="ECO:0000256" key="1">
    <source>
        <dbReference type="SAM" id="MobiDB-lite"/>
    </source>
</evidence>
<comment type="caution">
    <text evidence="3">The sequence shown here is derived from an EMBL/GenBank/DDBJ whole genome shotgun (WGS) entry which is preliminary data.</text>
</comment>
<evidence type="ECO:0000313" key="3">
    <source>
        <dbReference type="EMBL" id="KAJ8306799.1"/>
    </source>
</evidence>
<organism evidence="3 4">
    <name type="scientific">Tegillarca granosa</name>
    <name type="common">Malaysian cockle</name>
    <name type="synonym">Anadara granosa</name>
    <dbReference type="NCBI Taxonomy" id="220873"/>
    <lineage>
        <taxon>Eukaryota</taxon>
        <taxon>Metazoa</taxon>
        <taxon>Spiralia</taxon>
        <taxon>Lophotrochozoa</taxon>
        <taxon>Mollusca</taxon>
        <taxon>Bivalvia</taxon>
        <taxon>Autobranchia</taxon>
        <taxon>Pteriomorphia</taxon>
        <taxon>Arcoida</taxon>
        <taxon>Arcoidea</taxon>
        <taxon>Arcidae</taxon>
        <taxon>Tegillarca</taxon>
    </lineage>
</organism>
<feature type="domain" description="VWA7 N-terminal" evidence="2">
    <location>
        <begin position="10"/>
        <end position="134"/>
    </location>
</feature>
<dbReference type="PANTHER" id="PTHR14905">
    <property type="entry name" value="NG37"/>
    <property type="match status" value="1"/>
</dbReference>
<feature type="region of interest" description="Disordered" evidence="1">
    <location>
        <begin position="60"/>
        <end position="83"/>
    </location>
</feature>
<dbReference type="InterPro" id="IPR056862">
    <property type="entry name" value="VWA7_N"/>
</dbReference>
<keyword evidence="4" id="KW-1185">Reference proteome</keyword>